<sequence>MRRKKVRIKDIAKKLGISVATVSQALNNPKEVNRKTRQEILSLCEELGYVKPIKGKKRTYHIAVISKDTYNFANDFYAKVCEAMLAYAKKHKYNLIFEPWPDEHDELPWSISRNKIDGVVILGKIHREKVLLIKQRQIPLVLCGHPLPDIELHTVLPDGKSGSYQATKHLIELGHKKIATIAGGKIFDPVARDRIEGYRYAMLEFGLDVLEEHIVIANFRLYTHADKALEKLLGLKDPPTAIVCASDPIAYRVHEILIANKHKIPKDISLTGFDNFEPAEYAKGYLPKLTTVEVNIKELAKYTLDILFELMEEPTKIAWRYTLPVKLSIGKTTAPPKSRDT</sequence>
<organism evidence="6 7">
    <name type="scientific">candidate division WOR-1 bacterium DG_54_3</name>
    <dbReference type="NCBI Taxonomy" id="1703775"/>
    <lineage>
        <taxon>Bacteria</taxon>
        <taxon>Bacillati</taxon>
        <taxon>Saganbacteria</taxon>
    </lineage>
</organism>
<dbReference type="GO" id="GO:0003700">
    <property type="term" value="F:DNA-binding transcription factor activity"/>
    <property type="evidence" value="ECO:0007669"/>
    <property type="project" value="TreeGrafter"/>
</dbReference>
<dbReference type="Gene3D" id="3.40.50.2300">
    <property type="match status" value="2"/>
</dbReference>
<dbReference type="Gene3D" id="1.10.260.40">
    <property type="entry name" value="lambda repressor-like DNA-binding domains"/>
    <property type="match status" value="1"/>
</dbReference>
<keyword evidence="1" id="KW-0678">Repressor</keyword>
<reference evidence="6 7" key="1">
    <citation type="journal article" date="2015" name="Microbiome">
        <title>Genomic resolution of linkages in carbon, nitrogen, and sulfur cycling among widespread estuary sediment bacteria.</title>
        <authorList>
            <person name="Baker B.J."/>
            <person name="Lazar C.S."/>
            <person name="Teske A.P."/>
            <person name="Dick G.J."/>
        </authorList>
    </citation>
    <scope>NUCLEOTIDE SEQUENCE [LARGE SCALE GENOMIC DNA]</scope>
    <source>
        <strain evidence="6">DG_54_3</strain>
    </source>
</reference>
<evidence type="ECO:0000256" key="4">
    <source>
        <dbReference type="ARBA" id="ARBA00023163"/>
    </source>
</evidence>
<evidence type="ECO:0000259" key="5">
    <source>
        <dbReference type="PROSITE" id="PS50932"/>
    </source>
</evidence>
<dbReference type="PROSITE" id="PS50932">
    <property type="entry name" value="HTH_LACI_2"/>
    <property type="match status" value="1"/>
</dbReference>
<dbReference type="SMART" id="SM00354">
    <property type="entry name" value="HTH_LACI"/>
    <property type="match status" value="1"/>
</dbReference>
<dbReference type="Pfam" id="PF13377">
    <property type="entry name" value="Peripla_BP_3"/>
    <property type="match status" value="1"/>
</dbReference>
<dbReference type="SUPFAM" id="SSF47413">
    <property type="entry name" value="lambda repressor-like DNA-binding domains"/>
    <property type="match status" value="1"/>
</dbReference>
<dbReference type="PANTHER" id="PTHR30146:SF148">
    <property type="entry name" value="HTH-TYPE TRANSCRIPTIONAL REPRESSOR PURR-RELATED"/>
    <property type="match status" value="1"/>
</dbReference>
<keyword evidence="4" id="KW-0804">Transcription</keyword>
<keyword evidence="3" id="KW-0238">DNA-binding</keyword>
<dbReference type="Pfam" id="PF00356">
    <property type="entry name" value="LacI"/>
    <property type="match status" value="1"/>
</dbReference>
<dbReference type="PANTHER" id="PTHR30146">
    <property type="entry name" value="LACI-RELATED TRANSCRIPTIONAL REPRESSOR"/>
    <property type="match status" value="1"/>
</dbReference>
<dbReference type="CDD" id="cd01392">
    <property type="entry name" value="HTH_LacI"/>
    <property type="match status" value="1"/>
</dbReference>
<keyword evidence="2" id="KW-0805">Transcription regulation</keyword>
<evidence type="ECO:0000256" key="1">
    <source>
        <dbReference type="ARBA" id="ARBA00022491"/>
    </source>
</evidence>
<dbReference type="Proteomes" id="UP000051861">
    <property type="component" value="Unassembled WGS sequence"/>
</dbReference>
<protein>
    <recommendedName>
        <fullName evidence="5">HTH lacI-type domain-containing protein</fullName>
    </recommendedName>
</protein>
<dbReference type="CDD" id="cd06267">
    <property type="entry name" value="PBP1_LacI_sugar_binding-like"/>
    <property type="match status" value="1"/>
</dbReference>
<evidence type="ECO:0000256" key="3">
    <source>
        <dbReference type="ARBA" id="ARBA00023125"/>
    </source>
</evidence>
<accession>A0A0S7XUJ6</accession>
<dbReference type="InterPro" id="IPR028082">
    <property type="entry name" value="Peripla_BP_I"/>
</dbReference>
<dbReference type="EMBL" id="LIZX01000088">
    <property type="protein sequence ID" value="KPJ66177.1"/>
    <property type="molecule type" value="Genomic_DNA"/>
</dbReference>
<dbReference type="InterPro" id="IPR000843">
    <property type="entry name" value="HTH_LacI"/>
</dbReference>
<evidence type="ECO:0000256" key="2">
    <source>
        <dbReference type="ARBA" id="ARBA00023015"/>
    </source>
</evidence>
<comment type="caution">
    <text evidence="6">The sequence shown here is derived from an EMBL/GenBank/DDBJ whole genome shotgun (WGS) entry which is preliminary data.</text>
</comment>
<dbReference type="SUPFAM" id="SSF53822">
    <property type="entry name" value="Periplasmic binding protein-like I"/>
    <property type="match status" value="1"/>
</dbReference>
<feature type="domain" description="HTH lacI-type" evidence="5">
    <location>
        <begin position="6"/>
        <end position="59"/>
    </location>
</feature>
<dbReference type="GO" id="GO:0000976">
    <property type="term" value="F:transcription cis-regulatory region binding"/>
    <property type="evidence" value="ECO:0007669"/>
    <property type="project" value="TreeGrafter"/>
</dbReference>
<dbReference type="InterPro" id="IPR046335">
    <property type="entry name" value="LacI/GalR-like_sensor"/>
</dbReference>
<gene>
    <name evidence="6" type="ORF">AMJ44_08795</name>
</gene>
<dbReference type="AlphaFoldDB" id="A0A0S7XUJ6"/>
<evidence type="ECO:0000313" key="6">
    <source>
        <dbReference type="EMBL" id="KPJ66177.1"/>
    </source>
</evidence>
<evidence type="ECO:0000313" key="7">
    <source>
        <dbReference type="Proteomes" id="UP000051861"/>
    </source>
</evidence>
<dbReference type="InterPro" id="IPR010982">
    <property type="entry name" value="Lambda_DNA-bd_dom_sf"/>
</dbReference>
<name>A0A0S7XUJ6_UNCSA</name>
<proteinExistence type="predicted"/>